<dbReference type="Proteomes" id="UP000823674">
    <property type="component" value="Chromosome A03"/>
</dbReference>
<name>A0ABQ7N2I3_BRACM</name>
<dbReference type="SUPFAM" id="SSF81383">
    <property type="entry name" value="F-box domain"/>
    <property type="match status" value="1"/>
</dbReference>
<dbReference type="PROSITE" id="PS50181">
    <property type="entry name" value="FBOX"/>
    <property type="match status" value="1"/>
</dbReference>
<dbReference type="Gene3D" id="1.20.1280.50">
    <property type="match status" value="1"/>
</dbReference>
<dbReference type="InterPro" id="IPR032675">
    <property type="entry name" value="LRR_dom_sf"/>
</dbReference>
<accession>A0ABQ7N2I3</accession>
<dbReference type="EMBL" id="JADBGQ010000003">
    <property type="protein sequence ID" value="KAG5405122.1"/>
    <property type="molecule type" value="Genomic_DNA"/>
</dbReference>
<feature type="domain" description="F-box" evidence="2">
    <location>
        <begin position="225"/>
        <end position="272"/>
    </location>
</feature>
<dbReference type="SMART" id="SM00367">
    <property type="entry name" value="LRR_CC"/>
    <property type="match status" value="8"/>
</dbReference>
<dbReference type="SUPFAM" id="SSF52047">
    <property type="entry name" value="RNI-like"/>
    <property type="match status" value="1"/>
</dbReference>
<evidence type="ECO:0000259" key="2">
    <source>
        <dbReference type="PROSITE" id="PS50181"/>
    </source>
</evidence>
<organism evidence="3 4">
    <name type="scientific">Brassica rapa subsp. trilocularis</name>
    <dbReference type="NCBI Taxonomy" id="1813537"/>
    <lineage>
        <taxon>Eukaryota</taxon>
        <taxon>Viridiplantae</taxon>
        <taxon>Streptophyta</taxon>
        <taxon>Embryophyta</taxon>
        <taxon>Tracheophyta</taxon>
        <taxon>Spermatophyta</taxon>
        <taxon>Magnoliopsida</taxon>
        <taxon>eudicotyledons</taxon>
        <taxon>Gunneridae</taxon>
        <taxon>Pentapetalae</taxon>
        <taxon>rosids</taxon>
        <taxon>malvids</taxon>
        <taxon>Brassicales</taxon>
        <taxon>Brassicaceae</taxon>
        <taxon>Brassiceae</taxon>
        <taxon>Brassica</taxon>
    </lineage>
</organism>
<dbReference type="CDD" id="cd22164">
    <property type="entry name" value="F-box_AtSKIP19-like"/>
    <property type="match status" value="1"/>
</dbReference>
<dbReference type="InterPro" id="IPR001810">
    <property type="entry name" value="F-box_dom"/>
</dbReference>
<protein>
    <recommendedName>
        <fullName evidence="2">F-box domain-containing protein</fullName>
    </recommendedName>
</protein>
<reference evidence="3 4" key="1">
    <citation type="submission" date="2021-03" db="EMBL/GenBank/DDBJ databases">
        <authorList>
            <person name="King G.J."/>
            <person name="Bancroft I."/>
            <person name="Baten A."/>
            <person name="Bloomfield J."/>
            <person name="Borpatragohain P."/>
            <person name="He Z."/>
            <person name="Irish N."/>
            <person name="Irwin J."/>
            <person name="Liu K."/>
            <person name="Mauleon R.P."/>
            <person name="Moore J."/>
            <person name="Morris R."/>
            <person name="Ostergaard L."/>
            <person name="Wang B."/>
            <person name="Wells R."/>
        </authorList>
    </citation>
    <scope>NUCLEOTIDE SEQUENCE [LARGE SCALE GENOMIC DNA]</scope>
    <source>
        <strain evidence="3">R-o-18</strain>
        <tissue evidence="3">Leaf</tissue>
    </source>
</reference>
<feature type="compositionally biased region" description="Low complexity" evidence="1">
    <location>
        <begin position="195"/>
        <end position="210"/>
    </location>
</feature>
<dbReference type="SMART" id="SM00256">
    <property type="entry name" value="FBOX"/>
    <property type="match status" value="1"/>
</dbReference>
<evidence type="ECO:0000313" key="3">
    <source>
        <dbReference type="EMBL" id="KAG5405122.1"/>
    </source>
</evidence>
<comment type="caution">
    <text evidence="3">The sequence shown here is derived from an EMBL/GenBank/DDBJ whole genome shotgun (WGS) entry which is preliminary data.</text>
</comment>
<feature type="region of interest" description="Disordered" evidence="1">
    <location>
        <begin position="195"/>
        <end position="220"/>
    </location>
</feature>
<dbReference type="PANTHER" id="PTHR38926:SF29">
    <property type="entry name" value="F-BOX PROTEIN SKIP19-RELATED"/>
    <property type="match status" value="1"/>
</dbReference>
<dbReference type="PANTHER" id="PTHR38926">
    <property type="entry name" value="F-BOX DOMAIN CONTAINING PROTEIN, EXPRESSED"/>
    <property type="match status" value="1"/>
</dbReference>
<gene>
    <name evidence="3" type="primary">A03p031860.1_BraROA</name>
    <name evidence="3" type="ORF">IGI04_011241</name>
</gene>
<sequence>MMLVLKVESTSLPYKYNLGLERQRDHHRMASSSSSSLVPSSSSLKSLSLKSSNLTSLKLAKCYFITDYGFSQAVVKLPLLEDLEVSYCSLTKVSMKAVGKPCPNLKTLKLNIFGDMFPGNKSDDEALAIAETMLGLRHLQLFGSKLSNTGLKAILDNCPNLEHLDLRQCFNVNLFGDMKKRCSERIKVKMASSSLPLPSSSERLSLSFRSPPSPSLTPEMKDGEYSNWSELPTELTSSILQRLGPIEVLENAQKVCTSWRRVSKDPAMWRKIVMHKVEGLGCNLDIMCRHAVDRSQGGLVEIEIWDFGTDSLINYIADSSSGLRSLKLAKSFQVTDDGLTEAVVKLPYLEELEVSNTSILSAKSLKVLGQSCPNLKTFKLNQRGFLRPRIQSDDDALAIAETMHGLRHLQLFGNILSDVGLNAILDNCPNLEHLDLRQCFNVNLLGDLEKRCDERIKVFRRPNDSTYDYPYDATAIDIFSDEVVFRLMPDANYYPDLMAGSDYSDYDPTDDYDF</sequence>
<dbReference type="Pfam" id="PF12937">
    <property type="entry name" value="F-box-like"/>
    <property type="match status" value="1"/>
</dbReference>
<proteinExistence type="predicted"/>
<keyword evidence="4" id="KW-1185">Reference proteome</keyword>
<evidence type="ECO:0000256" key="1">
    <source>
        <dbReference type="SAM" id="MobiDB-lite"/>
    </source>
</evidence>
<dbReference type="InterPro" id="IPR036047">
    <property type="entry name" value="F-box-like_dom_sf"/>
</dbReference>
<evidence type="ECO:0000313" key="4">
    <source>
        <dbReference type="Proteomes" id="UP000823674"/>
    </source>
</evidence>
<dbReference type="InterPro" id="IPR006553">
    <property type="entry name" value="Leu-rich_rpt_Cys-con_subtyp"/>
</dbReference>
<dbReference type="Gene3D" id="3.80.10.10">
    <property type="entry name" value="Ribonuclease Inhibitor"/>
    <property type="match status" value="2"/>
</dbReference>